<gene>
    <name evidence="1" type="ORF">C8D87_11758</name>
</gene>
<evidence type="ECO:0000313" key="2">
    <source>
        <dbReference type="Proteomes" id="UP000248714"/>
    </source>
</evidence>
<accession>A0ABX9DV23</accession>
<sequence>MNEMVGLLELAARVLREHPDAPAVVNAEVCHRSGHGLLVSLQLGYAARLREITDAVASWALALDAAVQVVDRKSYAEIAAYGVVGGQTVWVWDHLEPAQVIELLDRTGESFEGGRMVFDPVALLSALAVRAVA</sequence>
<organism evidence="1 2">
    <name type="scientific">Lentzea atacamensis</name>
    <dbReference type="NCBI Taxonomy" id="531938"/>
    <lineage>
        <taxon>Bacteria</taxon>
        <taxon>Bacillati</taxon>
        <taxon>Actinomycetota</taxon>
        <taxon>Actinomycetes</taxon>
        <taxon>Pseudonocardiales</taxon>
        <taxon>Pseudonocardiaceae</taxon>
        <taxon>Lentzea</taxon>
    </lineage>
</organism>
<protein>
    <submittedName>
        <fullName evidence="1">Uncharacterized protein</fullName>
    </submittedName>
</protein>
<dbReference type="Proteomes" id="UP000248714">
    <property type="component" value="Unassembled WGS sequence"/>
</dbReference>
<dbReference type="RefSeq" id="WP_112232477.1">
    <property type="nucleotide sequence ID" value="NZ_QLTT01000017.1"/>
</dbReference>
<reference evidence="1 2" key="1">
    <citation type="submission" date="2018-06" db="EMBL/GenBank/DDBJ databases">
        <title>Genomic Encyclopedia of Type Strains, Phase IV (KMG-IV): sequencing the most valuable type-strain genomes for metagenomic binning, comparative biology and taxonomic classification.</title>
        <authorList>
            <person name="Goeker M."/>
        </authorList>
    </citation>
    <scope>NUCLEOTIDE SEQUENCE [LARGE SCALE GENOMIC DNA]</scope>
    <source>
        <strain evidence="1 2">DSM 45479</strain>
    </source>
</reference>
<comment type="caution">
    <text evidence="1">The sequence shown here is derived from an EMBL/GenBank/DDBJ whole genome shotgun (WGS) entry which is preliminary data.</text>
</comment>
<evidence type="ECO:0000313" key="1">
    <source>
        <dbReference type="EMBL" id="RAS58888.1"/>
    </source>
</evidence>
<keyword evidence="2" id="KW-1185">Reference proteome</keyword>
<dbReference type="EMBL" id="QLTT01000017">
    <property type="protein sequence ID" value="RAS58888.1"/>
    <property type="molecule type" value="Genomic_DNA"/>
</dbReference>
<proteinExistence type="predicted"/>
<name>A0ABX9DV23_9PSEU</name>